<accession>A0ABP8U7S4</accession>
<dbReference type="RefSeq" id="WP_345430552.1">
    <property type="nucleotide sequence ID" value="NZ_BAABHK010000002.1"/>
</dbReference>
<dbReference type="SMART" id="SM00506">
    <property type="entry name" value="A1pp"/>
    <property type="match status" value="1"/>
</dbReference>
<dbReference type="PROSITE" id="PS51154">
    <property type="entry name" value="MACRO"/>
    <property type="match status" value="1"/>
</dbReference>
<evidence type="ECO:0000313" key="4">
    <source>
        <dbReference type="Proteomes" id="UP001501442"/>
    </source>
</evidence>
<dbReference type="InterPro" id="IPR002589">
    <property type="entry name" value="Macro_dom"/>
</dbReference>
<evidence type="ECO:0000259" key="2">
    <source>
        <dbReference type="PROSITE" id="PS51154"/>
    </source>
</evidence>
<dbReference type="Proteomes" id="UP001501442">
    <property type="component" value="Unassembled WGS sequence"/>
</dbReference>
<organism evidence="3 4">
    <name type="scientific">Actinoallomurus vinaceus</name>
    <dbReference type="NCBI Taxonomy" id="1080074"/>
    <lineage>
        <taxon>Bacteria</taxon>
        <taxon>Bacillati</taxon>
        <taxon>Actinomycetota</taxon>
        <taxon>Actinomycetes</taxon>
        <taxon>Streptosporangiales</taxon>
        <taxon>Thermomonosporaceae</taxon>
        <taxon>Actinoallomurus</taxon>
    </lineage>
</organism>
<name>A0ABP8U7S4_9ACTN</name>
<dbReference type="InterPro" id="IPR050892">
    <property type="entry name" value="ADP-ribose_metab_enzymes"/>
</dbReference>
<evidence type="ECO:0000313" key="3">
    <source>
        <dbReference type="EMBL" id="GAA4623869.1"/>
    </source>
</evidence>
<dbReference type="EMBL" id="BAABHK010000002">
    <property type="protein sequence ID" value="GAA4623869.1"/>
    <property type="molecule type" value="Genomic_DNA"/>
</dbReference>
<dbReference type="Gene3D" id="3.40.220.10">
    <property type="entry name" value="Leucine Aminopeptidase, subunit E, domain 1"/>
    <property type="match status" value="1"/>
</dbReference>
<gene>
    <name evidence="3" type="ORF">GCM10023196_021800</name>
</gene>
<dbReference type="PANTHER" id="PTHR12521">
    <property type="entry name" value="PROTEIN C6ORF130"/>
    <property type="match status" value="1"/>
</dbReference>
<dbReference type="PANTHER" id="PTHR12521:SF0">
    <property type="entry name" value="ADP-RIBOSE GLYCOHYDROLASE OARD1"/>
    <property type="match status" value="1"/>
</dbReference>
<reference evidence="4" key="1">
    <citation type="journal article" date="2019" name="Int. J. Syst. Evol. Microbiol.">
        <title>The Global Catalogue of Microorganisms (GCM) 10K type strain sequencing project: providing services to taxonomists for standard genome sequencing and annotation.</title>
        <authorList>
            <consortium name="The Broad Institute Genomics Platform"/>
            <consortium name="The Broad Institute Genome Sequencing Center for Infectious Disease"/>
            <person name="Wu L."/>
            <person name="Ma J."/>
        </authorList>
    </citation>
    <scope>NUCLEOTIDE SEQUENCE [LARGE SCALE GENOMIC DNA]</scope>
    <source>
        <strain evidence="4">JCM 17939</strain>
    </source>
</reference>
<keyword evidence="4" id="KW-1185">Reference proteome</keyword>
<comment type="caution">
    <text evidence="3">The sequence shown here is derived from an EMBL/GenBank/DDBJ whole genome shotgun (WGS) entry which is preliminary data.</text>
</comment>
<protein>
    <submittedName>
        <fullName evidence="3">Macro domain-containing protein</fullName>
    </submittedName>
</protein>
<proteinExistence type="predicted"/>
<comment type="catalytic activity">
    <reaction evidence="1">
        <text>an N-(ADP-alpha-D-ribosyl)-thymidine in DNA + H2O = a thymidine in DNA + ADP-D-ribose</text>
        <dbReference type="Rhea" id="RHEA:71655"/>
        <dbReference type="Rhea" id="RHEA-COMP:13556"/>
        <dbReference type="Rhea" id="RHEA-COMP:18051"/>
        <dbReference type="ChEBI" id="CHEBI:15377"/>
        <dbReference type="ChEBI" id="CHEBI:57967"/>
        <dbReference type="ChEBI" id="CHEBI:137386"/>
        <dbReference type="ChEBI" id="CHEBI:191199"/>
    </reaction>
    <physiologicalReaction direction="left-to-right" evidence="1">
        <dbReference type="Rhea" id="RHEA:71656"/>
    </physiologicalReaction>
</comment>
<evidence type="ECO:0000256" key="1">
    <source>
        <dbReference type="ARBA" id="ARBA00035885"/>
    </source>
</evidence>
<dbReference type="InterPro" id="IPR043472">
    <property type="entry name" value="Macro_dom-like"/>
</dbReference>
<dbReference type="SUPFAM" id="SSF52949">
    <property type="entry name" value="Macro domain-like"/>
    <property type="match status" value="1"/>
</dbReference>
<sequence>MAQIHYLQGDATSPQAKGPKVIAHICNDQGGWGKGFVLAVSRRWPGPEAAYRSWHRDRANNDFGLGATQLVQVSPDKWVANMIGQHGIKTGRSSGPPIRYEAVDQCLRNLAAYAAELKATVHMPRIGCGLAGGRWDRIEPLIISQLISSDVSVTVYDMS</sequence>
<feature type="domain" description="Macro" evidence="2">
    <location>
        <begin position="1"/>
        <end position="159"/>
    </location>
</feature>
<dbReference type="CDD" id="cd02901">
    <property type="entry name" value="Macro_Poa1p-like"/>
    <property type="match status" value="1"/>
</dbReference>